<comment type="similarity">
    <text evidence="3">Belongs to the leguminous lectin family.</text>
</comment>
<protein>
    <recommendedName>
        <fullName evidence="6">non-specific serine/threonine protein kinase</fullName>
        <ecNumber evidence="6">2.7.11.1</ecNumber>
    </recommendedName>
</protein>
<evidence type="ECO:0000256" key="10">
    <source>
        <dbReference type="ARBA" id="ARBA00022692"/>
    </source>
</evidence>
<dbReference type="SUPFAM" id="SSF56112">
    <property type="entry name" value="Protein kinase-like (PK-like)"/>
    <property type="match status" value="1"/>
</dbReference>
<proteinExistence type="inferred from homology"/>
<keyword evidence="18" id="KW-0675">Receptor</keyword>
<comment type="subcellular location">
    <subcellularLocation>
        <location evidence="1">Cell membrane</location>
    </subcellularLocation>
    <subcellularLocation>
        <location evidence="2">Membrane</location>
        <topology evidence="2">Single-pass type I membrane protein</topology>
    </subcellularLocation>
</comment>
<accession>A0A7N2MW32</accession>
<dbReference type="InterPro" id="IPR000719">
    <property type="entry name" value="Prot_kinase_dom"/>
</dbReference>
<comment type="catalytic activity">
    <reaction evidence="20">
        <text>L-threonyl-[protein] + ATP = O-phospho-L-threonyl-[protein] + ADP + H(+)</text>
        <dbReference type="Rhea" id="RHEA:46608"/>
        <dbReference type="Rhea" id="RHEA-COMP:11060"/>
        <dbReference type="Rhea" id="RHEA-COMP:11605"/>
        <dbReference type="ChEBI" id="CHEBI:15378"/>
        <dbReference type="ChEBI" id="CHEBI:30013"/>
        <dbReference type="ChEBI" id="CHEBI:30616"/>
        <dbReference type="ChEBI" id="CHEBI:61977"/>
        <dbReference type="ChEBI" id="CHEBI:456216"/>
        <dbReference type="EC" id="2.7.11.1"/>
    </reaction>
</comment>
<dbReference type="GO" id="GO:0004674">
    <property type="term" value="F:protein serine/threonine kinase activity"/>
    <property type="evidence" value="ECO:0007669"/>
    <property type="project" value="UniProtKB-KW"/>
</dbReference>
<evidence type="ECO:0000256" key="4">
    <source>
        <dbReference type="ARBA" id="ARBA00008536"/>
    </source>
</evidence>
<evidence type="ECO:0000256" key="22">
    <source>
        <dbReference type="SAM" id="SignalP"/>
    </source>
</evidence>
<dbReference type="EC" id="2.7.11.1" evidence="6"/>
<dbReference type="EnsemblPlants" id="QL11p019290:mrna">
    <property type="protein sequence ID" value="QL11p019290:mrna"/>
    <property type="gene ID" value="QL11p019290"/>
</dbReference>
<evidence type="ECO:0000313" key="24">
    <source>
        <dbReference type="EnsemblPlants" id="QL11p019290:mrna"/>
    </source>
</evidence>
<dbReference type="Gene3D" id="1.10.510.10">
    <property type="entry name" value="Transferase(Phosphotransferase) domain 1"/>
    <property type="match status" value="1"/>
</dbReference>
<reference evidence="24" key="2">
    <citation type="submission" date="2021-01" db="UniProtKB">
        <authorList>
            <consortium name="EnsemblPlants"/>
        </authorList>
    </citation>
    <scope>IDENTIFICATION</scope>
</reference>
<dbReference type="InParanoid" id="A0A7N2MW32"/>
<keyword evidence="25" id="KW-1185">Reference proteome</keyword>
<feature type="chain" id="PRO_5029669976" description="non-specific serine/threonine protein kinase" evidence="22">
    <location>
        <begin position="19"/>
        <end position="502"/>
    </location>
</feature>
<dbReference type="OMA" id="PENCLAN"/>
<dbReference type="PANTHER" id="PTHR27007">
    <property type="match status" value="1"/>
</dbReference>
<evidence type="ECO:0000256" key="9">
    <source>
        <dbReference type="ARBA" id="ARBA00022679"/>
    </source>
</evidence>
<evidence type="ECO:0000256" key="18">
    <source>
        <dbReference type="ARBA" id="ARBA00023170"/>
    </source>
</evidence>
<feature type="signal peptide" evidence="22">
    <location>
        <begin position="1"/>
        <end position="18"/>
    </location>
</feature>
<evidence type="ECO:0000256" key="21">
    <source>
        <dbReference type="ARBA" id="ARBA00048679"/>
    </source>
</evidence>
<dbReference type="FunFam" id="2.60.120.200:FF:000086">
    <property type="entry name" value="L-type lectin-domain containing receptor kinase S.4"/>
    <property type="match status" value="1"/>
</dbReference>
<evidence type="ECO:0000313" key="25">
    <source>
        <dbReference type="Proteomes" id="UP000594261"/>
    </source>
</evidence>
<dbReference type="Gramene" id="QL11p019290:mrna">
    <property type="protein sequence ID" value="QL11p019290:mrna"/>
    <property type="gene ID" value="QL11p019290"/>
</dbReference>
<keyword evidence="7" id="KW-1003">Cell membrane</keyword>
<dbReference type="GO" id="GO:0030246">
    <property type="term" value="F:carbohydrate binding"/>
    <property type="evidence" value="ECO:0007669"/>
    <property type="project" value="UniProtKB-KW"/>
</dbReference>
<dbReference type="Pfam" id="PF00139">
    <property type="entry name" value="Lectin_legB"/>
    <property type="match status" value="1"/>
</dbReference>
<dbReference type="GO" id="GO:0002229">
    <property type="term" value="P:defense response to oomycetes"/>
    <property type="evidence" value="ECO:0007669"/>
    <property type="project" value="UniProtKB-ARBA"/>
</dbReference>
<evidence type="ECO:0000256" key="15">
    <source>
        <dbReference type="ARBA" id="ARBA00022840"/>
    </source>
</evidence>
<evidence type="ECO:0000256" key="20">
    <source>
        <dbReference type="ARBA" id="ARBA00047899"/>
    </source>
</evidence>
<keyword evidence="15" id="KW-0067">ATP-binding</keyword>
<dbReference type="GO" id="GO:0042742">
    <property type="term" value="P:defense response to bacterium"/>
    <property type="evidence" value="ECO:0007669"/>
    <property type="project" value="UniProtKB-ARBA"/>
</dbReference>
<evidence type="ECO:0000259" key="23">
    <source>
        <dbReference type="PROSITE" id="PS50011"/>
    </source>
</evidence>
<keyword evidence="11 22" id="KW-0732">Signal</keyword>
<evidence type="ECO:0000256" key="13">
    <source>
        <dbReference type="ARBA" id="ARBA00022741"/>
    </source>
</evidence>
<dbReference type="EMBL" id="LRBV02000011">
    <property type="status" value="NOT_ANNOTATED_CDS"/>
    <property type="molecule type" value="Genomic_DNA"/>
</dbReference>
<dbReference type="Pfam" id="PF00069">
    <property type="entry name" value="Pkinase"/>
    <property type="match status" value="1"/>
</dbReference>
<feature type="domain" description="Protein kinase" evidence="23">
    <location>
        <begin position="90"/>
        <end position="471"/>
    </location>
</feature>
<evidence type="ECO:0000256" key="17">
    <source>
        <dbReference type="ARBA" id="ARBA00023136"/>
    </source>
</evidence>
<dbReference type="FunFam" id="1.10.510.10:FF:000108">
    <property type="entry name" value="L-type lectin-domain containing receptor kinase S.4"/>
    <property type="match status" value="1"/>
</dbReference>
<evidence type="ECO:0000256" key="1">
    <source>
        <dbReference type="ARBA" id="ARBA00004236"/>
    </source>
</evidence>
<evidence type="ECO:0000256" key="6">
    <source>
        <dbReference type="ARBA" id="ARBA00012513"/>
    </source>
</evidence>
<keyword evidence="12" id="KW-0430">Lectin</keyword>
<evidence type="ECO:0000256" key="5">
    <source>
        <dbReference type="ARBA" id="ARBA00010217"/>
    </source>
</evidence>
<dbReference type="InterPro" id="IPR008271">
    <property type="entry name" value="Ser/Thr_kinase_AS"/>
</dbReference>
<dbReference type="SUPFAM" id="SSF49899">
    <property type="entry name" value="Concanavalin A-like lectins/glucanases"/>
    <property type="match status" value="1"/>
</dbReference>
<dbReference type="PROSITE" id="PS00108">
    <property type="entry name" value="PROTEIN_KINASE_ST"/>
    <property type="match status" value="1"/>
</dbReference>
<keyword evidence="19" id="KW-0325">Glycoprotein</keyword>
<dbReference type="CDD" id="cd06899">
    <property type="entry name" value="lectin_legume_LecRK_Arcelin_ConA"/>
    <property type="match status" value="1"/>
</dbReference>
<dbReference type="InterPro" id="IPR011009">
    <property type="entry name" value="Kinase-like_dom_sf"/>
</dbReference>
<keyword evidence="10" id="KW-0812">Transmembrane</keyword>
<organism evidence="24 25">
    <name type="scientific">Quercus lobata</name>
    <name type="common">Valley oak</name>
    <dbReference type="NCBI Taxonomy" id="97700"/>
    <lineage>
        <taxon>Eukaryota</taxon>
        <taxon>Viridiplantae</taxon>
        <taxon>Streptophyta</taxon>
        <taxon>Embryophyta</taxon>
        <taxon>Tracheophyta</taxon>
        <taxon>Spermatophyta</taxon>
        <taxon>Magnoliopsida</taxon>
        <taxon>eudicotyledons</taxon>
        <taxon>Gunneridae</taxon>
        <taxon>Pentapetalae</taxon>
        <taxon>rosids</taxon>
        <taxon>fabids</taxon>
        <taxon>Fagales</taxon>
        <taxon>Fagaceae</taxon>
        <taxon>Quercus</taxon>
    </lineage>
</organism>
<keyword evidence="8" id="KW-0723">Serine/threonine-protein kinase</keyword>
<dbReference type="GO" id="GO:0005886">
    <property type="term" value="C:plasma membrane"/>
    <property type="evidence" value="ECO:0007669"/>
    <property type="project" value="UniProtKB-SubCell"/>
</dbReference>
<name>A0A7N2MW32_QUELO</name>
<dbReference type="Gene3D" id="2.60.120.200">
    <property type="match status" value="1"/>
</dbReference>
<dbReference type="AlphaFoldDB" id="A0A7N2MW32"/>
<sequence length="502" mass="55875">MEAFGFFLYLLLFGFACSETSFVYNGFHQANLSLDGASFVSSNGMLSITNDSLRLLGHAFYPSPLQFKKNNANNLSTVVTFSTNFVLSIIPKYPDLGGHGLAFILTSTKEPKDCRANQYLGLPNVTGKTESSSWVLAVVFNIVQNPDFQDINDNHVRIDISSLISNISEPAAYYNSTRKEDNYNNSIILKSGNPIQVWVDYKSQEMLINVSISPLGLPRPYWPLISFPIDLSTVIDDYMYMGFSASIGVLAAAHNVHGWSFRIGGRAQDLYPKELPSLVTSSEEEQRKILSWKQRYKILIGVAQALLYLHEESEQRVVHRDVKPSNVLIDANLNARLGDFGLARTYKHCINPQTTHIVGTLGYIAPEFTRTGKATTSTDVHGYGILLLEVACGRRPIEPKKNPEELLLVDWVRELHSQGEIIRAVDPILDDCDPDEVELVLVLGLLSSLSHPDHGPSMRRILQILLGDASLPPLPPAIHLEESRMMEFSSNSPMILILLVMA</sequence>
<dbReference type="InterPro" id="IPR001220">
    <property type="entry name" value="Legume_lectin_dom"/>
</dbReference>
<dbReference type="PROSITE" id="PS50011">
    <property type="entry name" value="PROTEIN_KINASE_DOM"/>
    <property type="match status" value="1"/>
</dbReference>
<keyword evidence="16" id="KW-1133">Transmembrane helix</keyword>
<dbReference type="SMART" id="SM00220">
    <property type="entry name" value="S_TKc"/>
    <property type="match status" value="1"/>
</dbReference>
<comment type="similarity">
    <text evidence="4">In the N-terminal section; belongs to the leguminous lectin family.</text>
</comment>
<evidence type="ECO:0000256" key="3">
    <source>
        <dbReference type="ARBA" id="ARBA00007606"/>
    </source>
</evidence>
<evidence type="ECO:0000256" key="12">
    <source>
        <dbReference type="ARBA" id="ARBA00022734"/>
    </source>
</evidence>
<evidence type="ECO:0000256" key="16">
    <source>
        <dbReference type="ARBA" id="ARBA00022989"/>
    </source>
</evidence>
<keyword evidence="14" id="KW-0418">Kinase</keyword>
<evidence type="ECO:0000256" key="14">
    <source>
        <dbReference type="ARBA" id="ARBA00022777"/>
    </source>
</evidence>
<keyword evidence="17" id="KW-0472">Membrane</keyword>
<evidence type="ECO:0000256" key="8">
    <source>
        <dbReference type="ARBA" id="ARBA00022527"/>
    </source>
</evidence>
<evidence type="ECO:0000256" key="19">
    <source>
        <dbReference type="ARBA" id="ARBA00023180"/>
    </source>
</evidence>
<dbReference type="InterPro" id="IPR013320">
    <property type="entry name" value="ConA-like_dom_sf"/>
</dbReference>
<dbReference type="InterPro" id="IPR050528">
    <property type="entry name" value="L-type_Lectin-RKs"/>
</dbReference>
<comment type="similarity">
    <text evidence="5">In the C-terminal section; belongs to the protein kinase superfamily. Ser/Thr protein kinase family.</text>
</comment>
<evidence type="ECO:0000256" key="11">
    <source>
        <dbReference type="ARBA" id="ARBA00022729"/>
    </source>
</evidence>
<dbReference type="Proteomes" id="UP000594261">
    <property type="component" value="Chromosome 11"/>
</dbReference>
<dbReference type="GO" id="GO:0005524">
    <property type="term" value="F:ATP binding"/>
    <property type="evidence" value="ECO:0007669"/>
    <property type="project" value="UniProtKB-KW"/>
</dbReference>
<keyword evidence="9" id="KW-0808">Transferase</keyword>
<keyword evidence="13" id="KW-0547">Nucleotide-binding</keyword>
<evidence type="ECO:0000256" key="7">
    <source>
        <dbReference type="ARBA" id="ARBA00022475"/>
    </source>
</evidence>
<evidence type="ECO:0000256" key="2">
    <source>
        <dbReference type="ARBA" id="ARBA00004479"/>
    </source>
</evidence>
<comment type="catalytic activity">
    <reaction evidence="21">
        <text>L-seryl-[protein] + ATP = O-phospho-L-seryl-[protein] + ADP + H(+)</text>
        <dbReference type="Rhea" id="RHEA:17989"/>
        <dbReference type="Rhea" id="RHEA-COMP:9863"/>
        <dbReference type="Rhea" id="RHEA-COMP:11604"/>
        <dbReference type="ChEBI" id="CHEBI:15378"/>
        <dbReference type="ChEBI" id="CHEBI:29999"/>
        <dbReference type="ChEBI" id="CHEBI:30616"/>
        <dbReference type="ChEBI" id="CHEBI:83421"/>
        <dbReference type="ChEBI" id="CHEBI:456216"/>
        <dbReference type="EC" id="2.7.11.1"/>
    </reaction>
</comment>
<reference evidence="24 25" key="1">
    <citation type="journal article" date="2016" name="G3 (Bethesda)">
        <title>First Draft Assembly and Annotation of the Genome of a California Endemic Oak Quercus lobata Nee (Fagaceae).</title>
        <authorList>
            <person name="Sork V.L."/>
            <person name="Fitz-Gibbon S.T."/>
            <person name="Puiu D."/>
            <person name="Crepeau M."/>
            <person name="Gugger P.F."/>
            <person name="Sherman R."/>
            <person name="Stevens K."/>
            <person name="Langley C.H."/>
            <person name="Pellegrini M."/>
            <person name="Salzberg S.L."/>
        </authorList>
    </citation>
    <scope>NUCLEOTIDE SEQUENCE [LARGE SCALE GENOMIC DNA]</scope>
    <source>
        <strain evidence="24 25">cv. SW786</strain>
    </source>
</reference>